<organism evidence="1 2">
    <name type="scientific">Thalassiosira pseudonana</name>
    <name type="common">Marine diatom</name>
    <name type="synonym">Cyclotella nana</name>
    <dbReference type="NCBI Taxonomy" id="35128"/>
    <lineage>
        <taxon>Eukaryota</taxon>
        <taxon>Sar</taxon>
        <taxon>Stramenopiles</taxon>
        <taxon>Ochrophyta</taxon>
        <taxon>Bacillariophyta</taxon>
        <taxon>Coscinodiscophyceae</taxon>
        <taxon>Thalassiosirophycidae</taxon>
        <taxon>Thalassiosirales</taxon>
        <taxon>Thalassiosiraceae</taxon>
        <taxon>Thalassiosira</taxon>
    </lineage>
</organism>
<sequence length="707" mass="78424">MQAKLLSFYPALVLLYHRAPSASVAFVPSIAIGSSSVRCNDSREPTAAILCPLRYQRETSLIDHSPVAVTSDDSVSAVDITSPTTSSRLQLNIHVEESRVHHEINGSTILLAARTIGKVESVNTNNEYNEGECQGYLVQTSDYTYGVHMSCGHDGIDHFASVFHKLLLEFLAIEYELYEEERDGDGTCISKLESLRMIVSLDDVDAKLLKRLEQLGFTPHSTDKLGFGLAQYTPFLNQFTFQHRGTEQGNASLQMIKMLCKRRVSYEFDPPNEDESGTIPNNVKRSIVSHQKNVLPPSTIERVMEIIDEIKARKWLSTNPDSVDGLPSLHLNLISNGQPLFENETQQCSDGLTFSQCVTELTNILRPHLYENLLATVKKLTNSTTVEIDDVFVRSYGVLNDEEKETATRYGLSSHYDVTAYITGVMPLDDVSSSGRNGLYTIPQSDERSSGNAALRKFFPLDKGDGVLHTFDVLHGVDVDPKLNKPRTSLIVWFVDKGVADEKETSTIPQSWLRKPEGDCSEFVAAIASEYTDGDKDVGASLKLYLSSASKGNPFAMTALAQMCDDGEVPESEYDKVRGIVSNYNPFNPFSPTKGVGVTAPSCIELAPPLWYRAAIEGGHRVSANSLAVHIMQQYTLNEDEMDEDEQLDALLMASTLFSLVQIQGYDASDSLERLMDVEYTRLRRIGVTEEKFFASPVVQQILSMTV</sequence>
<dbReference type="KEGG" id="tps:THAPSDRAFT_8153"/>
<dbReference type="eggNOG" id="ENOG502TKTR">
    <property type="taxonomic scope" value="Eukaryota"/>
</dbReference>
<reference evidence="1 2" key="1">
    <citation type="journal article" date="2004" name="Science">
        <title>The genome of the diatom Thalassiosira pseudonana: ecology, evolution, and metabolism.</title>
        <authorList>
            <person name="Armbrust E.V."/>
            <person name="Berges J.A."/>
            <person name="Bowler C."/>
            <person name="Green B.R."/>
            <person name="Martinez D."/>
            <person name="Putnam N.H."/>
            <person name="Zhou S."/>
            <person name="Allen A.E."/>
            <person name="Apt K.E."/>
            <person name="Bechner M."/>
            <person name="Brzezinski M.A."/>
            <person name="Chaal B.K."/>
            <person name="Chiovitti A."/>
            <person name="Davis A.K."/>
            <person name="Demarest M.S."/>
            <person name="Detter J.C."/>
            <person name="Glavina T."/>
            <person name="Goodstein D."/>
            <person name="Hadi M.Z."/>
            <person name="Hellsten U."/>
            <person name="Hildebrand M."/>
            <person name="Jenkins B.D."/>
            <person name="Jurka J."/>
            <person name="Kapitonov V.V."/>
            <person name="Kroger N."/>
            <person name="Lau W.W."/>
            <person name="Lane T.W."/>
            <person name="Larimer F.W."/>
            <person name="Lippmeier J.C."/>
            <person name="Lucas S."/>
            <person name="Medina M."/>
            <person name="Montsant A."/>
            <person name="Obornik M."/>
            <person name="Parker M.S."/>
            <person name="Palenik B."/>
            <person name="Pazour G.J."/>
            <person name="Richardson P.M."/>
            <person name="Rynearson T.A."/>
            <person name="Saito M.A."/>
            <person name="Schwartz D.C."/>
            <person name="Thamatrakoln K."/>
            <person name="Valentin K."/>
            <person name="Vardi A."/>
            <person name="Wilkerson F.P."/>
            <person name="Rokhsar D.S."/>
        </authorList>
    </citation>
    <scope>NUCLEOTIDE SEQUENCE [LARGE SCALE GENOMIC DNA]</scope>
    <source>
        <strain evidence="1 2">CCMP1335</strain>
    </source>
</reference>
<dbReference type="Proteomes" id="UP000001449">
    <property type="component" value="Chromosome 9"/>
</dbReference>
<protein>
    <recommendedName>
        <fullName evidence="3">Fe2OG dioxygenase domain-containing protein</fullName>
    </recommendedName>
</protein>
<dbReference type="PaxDb" id="35128-Thaps8153"/>
<dbReference type="InParanoid" id="B8C8J7"/>
<gene>
    <name evidence="1" type="ORF">THAPSDRAFT_8153</name>
</gene>
<dbReference type="OMA" id="NGISAHY"/>
<dbReference type="RefSeq" id="XP_002292523.1">
    <property type="nucleotide sequence ID" value="XM_002292487.1"/>
</dbReference>
<accession>B8C8J7</accession>
<dbReference type="EMBL" id="CM000645">
    <property type="protein sequence ID" value="EED90498.1"/>
    <property type="molecule type" value="Genomic_DNA"/>
</dbReference>
<proteinExistence type="predicted"/>
<dbReference type="HOGENOM" id="CLU_390592_0_0_1"/>
<dbReference type="AlphaFoldDB" id="B8C8J7"/>
<evidence type="ECO:0000313" key="1">
    <source>
        <dbReference type="EMBL" id="EED90498.1"/>
    </source>
</evidence>
<keyword evidence="2" id="KW-1185">Reference proteome</keyword>
<dbReference type="GeneID" id="7450973"/>
<evidence type="ECO:0000313" key="2">
    <source>
        <dbReference type="Proteomes" id="UP000001449"/>
    </source>
</evidence>
<name>B8C8J7_THAPS</name>
<evidence type="ECO:0008006" key="3">
    <source>
        <dbReference type="Google" id="ProtNLM"/>
    </source>
</evidence>
<reference evidence="1 2" key="2">
    <citation type="journal article" date="2008" name="Nature">
        <title>The Phaeodactylum genome reveals the evolutionary history of diatom genomes.</title>
        <authorList>
            <person name="Bowler C."/>
            <person name="Allen A.E."/>
            <person name="Badger J.H."/>
            <person name="Grimwood J."/>
            <person name="Jabbari K."/>
            <person name="Kuo A."/>
            <person name="Maheswari U."/>
            <person name="Martens C."/>
            <person name="Maumus F."/>
            <person name="Otillar R.P."/>
            <person name="Rayko E."/>
            <person name="Salamov A."/>
            <person name="Vandepoele K."/>
            <person name="Beszteri B."/>
            <person name="Gruber A."/>
            <person name="Heijde M."/>
            <person name="Katinka M."/>
            <person name="Mock T."/>
            <person name="Valentin K."/>
            <person name="Verret F."/>
            <person name="Berges J.A."/>
            <person name="Brownlee C."/>
            <person name="Cadoret J.P."/>
            <person name="Chiovitti A."/>
            <person name="Choi C.J."/>
            <person name="Coesel S."/>
            <person name="De Martino A."/>
            <person name="Detter J.C."/>
            <person name="Durkin C."/>
            <person name="Falciatore A."/>
            <person name="Fournet J."/>
            <person name="Haruta M."/>
            <person name="Huysman M.J."/>
            <person name="Jenkins B.D."/>
            <person name="Jiroutova K."/>
            <person name="Jorgensen R.E."/>
            <person name="Joubert Y."/>
            <person name="Kaplan A."/>
            <person name="Kroger N."/>
            <person name="Kroth P.G."/>
            <person name="La Roche J."/>
            <person name="Lindquist E."/>
            <person name="Lommer M."/>
            <person name="Martin-Jezequel V."/>
            <person name="Lopez P.J."/>
            <person name="Lucas S."/>
            <person name="Mangogna M."/>
            <person name="McGinnis K."/>
            <person name="Medlin L.K."/>
            <person name="Montsant A."/>
            <person name="Oudot-Le Secq M.P."/>
            <person name="Napoli C."/>
            <person name="Obornik M."/>
            <person name="Parker M.S."/>
            <person name="Petit J.L."/>
            <person name="Porcel B.M."/>
            <person name="Poulsen N."/>
            <person name="Robison M."/>
            <person name="Rychlewski L."/>
            <person name="Rynearson T.A."/>
            <person name="Schmutz J."/>
            <person name="Shapiro H."/>
            <person name="Siaut M."/>
            <person name="Stanley M."/>
            <person name="Sussman M.R."/>
            <person name="Taylor A.R."/>
            <person name="Vardi A."/>
            <person name="von Dassow P."/>
            <person name="Vyverman W."/>
            <person name="Willis A."/>
            <person name="Wyrwicz L.S."/>
            <person name="Rokhsar D.S."/>
            <person name="Weissenbach J."/>
            <person name="Armbrust E.V."/>
            <person name="Green B.R."/>
            <person name="Van de Peer Y."/>
            <person name="Grigoriev I.V."/>
        </authorList>
    </citation>
    <scope>NUCLEOTIDE SEQUENCE [LARGE SCALE GENOMIC DNA]</scope>
    <source>
        <strain evidence="1 2">CCMP1335</strain>
    </source>
</reference>